<dbReference type="EMBL" id="CP096659">
    <property type="protein sequence ID" value="UPV74382.1"/>
    <property type="molecule type" value="Genomic_DNA"/>
</dbReference>
<dbReference type="GO" id="GO:0006935">
    <property type="term" value="P:chemotaxis"/>
    <property type="evidence" value="ECO:0007669"/>
    <property type="project" value="InterPro"/>
</dbReference>
<accession>A0A8U0HTE8</accession>
<proteinExistence type="predicted"/>
<dbReference type="Gene3D" id="2.30.30.40">
    <property type="entry name" value="SH3 Domains"/>
    <property type="match status" value="1"/>
</dbReference>
<dbReference type="PANTHER" id="PTHR22617:SF23">
    <property type="entry name" value="CHEMOTAXIS PROTEIN CHEW"/>
    <property type="match status" value="1"/>
</dbReference>
<dbReference type="KEGG" id="halx:M0R89_17840"/>
<dbReference type="GeneID" id="72187101"/>
<protein>
    <submittedName>
        <fullName evidence="2">Chemotaxis protein CheW</fullName>
    </submittedName>
</protein>
<organism evidence="2 3">
    <name type="scientific">Halorussus limi</name>
    <dbReference type="NCBI Taxonomy" id="2938695"/>
    <lineage>
        <taxon>Archaea</taxon>
        <taxon>Methanobacteriati</taxon>
        <taxon>Methanobacteriota</taxon>
        <taxon>Stenosarchaea group</taxon>
        <taxon>Halobacteria</taxon>
        <taxon>Halobacteriales</taxon>
        <taxon>Haladaptataceae</taxon>
        <taxon>Halorussus</taxon>
    </lineage>
</organism>
<keyword evidence="3" id="KW-1185">Reference proteome</keyword>
<name>A0A8U0HTE8_9EURY</name>
<feature type="domain" description="CheW-like" evidence="1">
    <location>
        <begin position="7"/>
        <end position="138"/>
    </location>
</feature>
<dbReference type="InterPro" id="IPR002545">
    <property type="entry name" value="CheW-lke_dom"/>
</dbReference>
<dbReference type="Gene3D" id="2.40.50.180">
    <property type="entry name" value="CheA-289, Domain 4"/>
    <property type="match status" value="1"/>
</dbReference>
<reference evidence="2 3" key="1">
    <citation type="submission" date="2022-04" db="EMBL/GenBank/DDBJ databases">
        <title>Diverse halophilic archaea isolated from saline environments.</title>
        <authorList>
            <person name="Cui H.-L."/>
        </authorList>
    </citation>
    <scope>NUCLEOTIDE SEQUENCE [LARGE SCALE GENOMIC DNA]</scope>
    <source>
        <strain evidence="2 3">XZYJT49</strain>
    </source>
</reference>
<dbReference type="InterPro" id="IPR036061">
    <property type="entry name" value="CheW-like_dom_sf"/>
</dbReference>
<evidence type="ECO:0000259" key="1">
    <source>
        <dbReference type="PROSITE" id="PS50851"/>
    </source>
</evidence>
<gene>
    <name evidence="2" type="ORF">M0R89_17840</name>
</gene>
<dbReference type="PROSITE" id="PS50851">
    <property type="entry name" value="CHEW"/>
    <property type="match status" value="1"/>
</dbReference>
<dbReference type="SMART" id="SM00260">
    <property type="entry name" value="CheW"/>
    <property type="match status" value="1"/>
</dbReference>
<dbReference type="AlphaFoldDB" id="A0A8U0HTE8"/>
<dbReference type="Pfam" id="PF01584">
    <property type="entry name" value="CheW"/>
    <property type="match status" value="1"/>
</dbReference>
<sequence length="138" mass="15592">MPETVGDVQVLEFRLEDRKYCIDIAHVDEIVDKDELTPLPNSEPRVEGVMDLRGITTTIINPKQVLDLDETETGERVVVLETEDDEERSVGWLIDAVNQVVGIDTDEVDESVESESVRGIVRQDDGFVVWVKPEEINN</sequence>
<evidence type="ECO:0000313" key="3">
    <source>
        <dbReference type="Proteomes" id="UP000830729"/>
    </source>
</evidence>
<dbReference type="PANTHER" id="PTHR22617">
    <property type="entry name" value="CHEMOTAXIS SENSOR HISTIDINE KINASE-RELATED"/>
    <property type="match status" value="1"/>
</dbReference>
<evidence type="ECO:0000313" key="2">
    <source>
        <dbReference type="EMBL" id="UPV74382.1"/>
    </source>
</evidence>
<dbReference type="SUPFAM" id="SSF50341">
    <property type="entry name" value="CheW-like"/>
    <property type="match status" value="1"/>
</dbReference>
<dbReference type="Proteomes" id="UP000830729">
    <property type="component" value="Chromosome"/>
</dbReference>
<dbReference type="GO" id="GO:0007165">
    <property type="term" value="P:signal transduction"/>
    <property type="evidence" value="ECO:0007669"/>
    <property type="project" value="InterPro"/>
</dbReference>
<dbReference type="RefSeq" id="WP_248650428.1">
    <property type="nucleotide sequence ID" value="NZ_CP096659.1"/>
</dbReference>
<dbReference type="InterPro" id="IPR039315">
    <property type="entry name" value="CheW"/>
</dbReference>
<dbReference type="GO" id="GO:0005829">
    <property type="term" value="C:cytosol"/>
    <property type="evidence" value="ECO:0007669"/>
    <property type="project" value="TreeGrafter"/>
</dbReference>